<dbReference type="FunFam" id="2.40.10.10:FF:000047">
    <property type="entry name" value="Trypsin eta"/>
    <property type="match status" value="1"/>
</dbReference>
<dbReference type="InterPro" id="IPR018378">
    <property type="entry name" value="C-type_lectin_CS"/>
</dbReference>
<dbReference type="SMART" id="SM00020">
    <property type="entry name" value="Tryp_SPc"/>
    <property type="match status" value="1"/>
</dbReference>
<dbReference type="InterPro" id="IPR001304">
    <property type="entry name" value="C-type_lectin-like"/>
</dbReference>
<dbReference type="Gene3D" id="3.10.100.10">
    <property type="entry name" value="Mannose-Binding Protein A, subunit A"/>
    <property type="match status" value="1"/>
</dbReference>
<dbReference type="Pfam" id="PF00089">
    <property type="entry name" value="Trypsin"/>
    <property type="match status" value="1"/>
</dbReference>
<dbReference type="PANTHER" id="PTHR24260">
    <property type="match status" value="1"/>
</dbReference>
<evidence type="ECO:0000259" key="12">
    <source>
        <dbReference type="PROSITE" id="PS50041"/>
    </source>
</evidence>
<sequence>MLWKSEQQQSFFIVAATIPAVRPFSQRGIIFPMENWDNCTLNDGRQFGKCVPLDECPEVLRKWDMEHIYPKTCYFIKRKQIVCCNWNITESRNEEKSNLTASNNDEQKKKLWTTEEPEMRRRSDLGCELSQVFRGVIVSGLPTEAGEFPYMAALGWPSNIGDSIRYRCGGVLISHTYVLTAAHCAELGGAQPTVVRIGGTNLTDSTVGDIKIKRFITHPAYNVTSIYYDIALVELEEQYLESPACLWAQNHMLNNNVTALGYGHKSFGGQPSDQLLKAPLFVISIEECAKYYQNDRDVAPTGLDDTHLCAGDPQHLRDTCQGDSGGPLIIRGDEDRRNYVVGITSFGLGCAGEPPSIYTRVSSYIDWIEEIVFPADNPIFEDTGTYPRLWLGGTDLATEGQYVWTSTGKLFNYVNWSPGNPDNDRGNEHCAYIWEKTNFQWNDGNCTIKMGFICEEHPIKYAVRKNIEKTILENV</sequence>
<dbReference type="PROSITE" id="PS00615">
    <property type="entry name" value="C_TYPE_LECTIN_1"/>
    <property type="match status" value="1"/>
</dbReference>
<evidence type="ECO:0000313" key="15">
    <source>
        <dbReference type="RefSeq" id="XP_037893890.1"/>
    </source>
</evidence>
<evidence type="ECO:0000256" key="11">
    <source>
        <dbReference type="SAM" id="MobiDB-lite"/>
    </source>
</evidence>
<evidence type="ECO:0000256" key="2">
    <source>
        <dbReference type="ARBA" id="ARBA00022525"/>
    </source>
</evidence>
<dbReference type="GeneID" id="119640101"/>
<evidence type="ECO:0000256" key="4">
    <source>
        <dbReference type="ARBA" id="ARBA00022729"/>
    </source>
</evidence>
<keyword evidence="7" id="KW-0865">Zymogen</keyword>
<feature type="domain" description="Peptidase S1" evidence="13">
    <location>
        <begin position="137"/>
        <end position="373"/>
    </location>
</feature>
<dbReference type="PANTHER" id="PTHR24260:SF135">
    <property type="entry name" value="CLIP DOMAIN-CONTAINING SERINE PROTEASE-RELATED"/>
    <property type="match status" value="1"/>
</dbReference>
<dbReference type="InterPro" id="IPR051333">
    <property type="entry name" value="CLIP_Serine_Protease"/>
</dbReference>
<dbReference type="KEGG" id="gfs:119640101"/>
<dbReference type="InterPro" id="IPR022700">
    <property type="entry name" value="CLIP"/>
</dbReference>
<evidence type="ECO:0000256" key="9">
    <source>
        <dbReference type="ARBA" id="ARBA00024195"/>
    </source>
</evidence>
<dbReference type="PROSITE" id="PS00134">
    <property type="entry name" value="TRYPSIN_HIS"/>
    <property type="match status" value="1"/>
</dbReference>
<gene>
    <name evidence="15" type="primary">LOC119640101</name>
</gene>
<keyword evidence="3 10" id="KW-0645">Protease</keyword>
<evidence type="ECO:0000256" key="8">
    <source>
        <dbReference type="ARBA" id="ARBA00023157"/>
    </source>
</evidence>
<dbReference type="InterPro" id="IPR043504">
    <property type="entry name" value="Peptidase_S1_PA_chymotrypsin"/>
</dbReference>
<comment type="similarity">
    <text evidence="9">Belongs to the peptidase S1 family. CLIP subfamily.</text>
</comment>
<dbReference type="SUPFAM" id="SSF50494">
    <property type="entry name" value="Trypsin-like serine proteases"/>
    <property type="match status" value="1"/>
</dbReference>
<evidence type="ECO:0000256" key="10">
    <source>
        <dbReference type="RuleBase" id="RU363034"/>
    </source>
</evidence>
<evidence type="ECO:0000259" key="13">
    <source>
        <dbReference type="PROSITE" id="PS50240"/>
    </source>
</evidence>
<reference evidence="15" key="1">
    <citation type="submission" date="2025-08" db="UniProtKB">
        <authorList>
            <consortium name="RefSeq"/>
        </authorList>
    </citation>
    <scope>IDENTIFICATION</scope>
    <source>
        <tissue evidence="15">Whole body pupa</tissue>
    </source>
</reference>
<dbReference type="GO" id="GO:0005576">
    <property type="term" value="C:extracellular region"/>
    <property type="evidence" value="ECO:0007669"/>
    <property type="project" value="UniProtKB-SubCell"/>
</dbReference>
<dbReference type="InterPro" id="IPR009003">
    <property type="entry name" value="Peptidase_S1_PA"/>
</dbReference>
<dbReference type="SMART" id="SM00034">
    <property type="entry name" value="CLECT"/>
    <property type="match status" value="1"/>
</dbReference>
<feature type="domain" description="C-type lectin" evidence="12">
    <location>
        <begin position="389"/>
        <end position="455"/>
    </location>
</feature>
<proteinExistence type="inferred from homology"/>
<feature type="compositionally biased region" description="Basic and acidic residues" evidence="11">
    <location>
        <begin position="105"/>
        <end position="115"/>
    </location>
</feature>
<keyword evidence="8" id="KW-1015">Disulfide bond</keyword>
<dbReference type="SUPFAM" id="SSF56436">
    <property type="entry name" value="C-type lectin-like"/>
    <property type="match status" value="1"/>
</dbReference>
<dbReference type="GO" id="GO:0004252">
    <property type="term" value="F:serine-type endopeptidase activity"/>
    <property type="evidence" value="ECO:0007669"/>
    <property type="project" value="InterPro"/>
</dbReference>
<evidence type="ECO:0000256" key="5">
    <source>
        <dbReference type="ARBA" id="ARBA00022801"/>
    </source>
</evidence>
<dbReference type="CDD" id="cd00190">
    <property type="entry name" value="Tryp_SPc"/>
    <property type="match status" value="1"/>
</dbReference>
<dbReference type="InterPro" id="IPR033116">
    <property type="entry name" value="TRYPSIN_SER"/>
</dbReference>
<dbReference type="InterPro" id="IPR001314">
    <property type="entry name" value="Peptidase_S1A"/>
</dbReference>
<dbReference type="PROSITE" id="PS00135">
    <property type="entry name" value="TRYPSIN_SER"/>
    <property type="match status" value="1"/>
</dbReference>
<dbReference type="RefSeq" id="XP_037893890.1">
    <property type="nucleotide sequence ID" value="XM_038037962.1"/>
</dbReference>
<dbReference type="InterPro" id="IPR016187">
    <property type="entry name" value="CTDL_fold"/>
</dbReference>
<keyword evidence="6 10" id="KW-0720">Serine protease</keyword>
<dbReference type="PROSITE" id="PS50240">
    <property type="entry name" value="TRYPSIN_DOM"/>
    <property type="match status" value="1"/>
</dbReference>
<organism evidence="14 15">
    <name type="scientific">Glossina fuscipes</name>
    <dbReference type="NCBI Taxonomy" id="7396"/>
    <lineage>
        <taxon>Eukaryota</taxon>
        <taxon>Metazoa</taxon>
        <taxon>Ecdysozoa</taxon>
        <taxon>Arthropoda</taxon>
        <taxon>Hexapoda</taxon>
        <taxon>Insecta</taxon>
        <taxon>Pterygota</taxon>
        <taxon>Neoptera</taxon>
        <taxon>Endopterygota</taxon>
        <taxon>Diptera</taxon>
        <taxon>Brachycera</taxon>
        <taxon>Muscomorpha</taxon>
        <taxon>Hippoboscoidea</taxon>
        <taxon>Glossinidae</taxon>
        <taxon>Glossina</taxon>
    </lineage>
</organism>
<accession>A0A9C5ZDB7</accession>
<dbReference type="InterPro" id="IPR016186">
    <property type="entry name" value="C-type_lectin-like/link_sf"/>
</dbReference>
<dbReference type="Proteomes" id="UP000092443">
    <property type="component" value="Unplaced"/>
</dbReference>
<dbReference type="InterPro" id="IPR001254">
    <property type="entry name" value="Trypsin_dom"/>
</dbReference>
<dbReference type="GO" id="GO:0016485">
    <property type="term" value="P:protein processing"/>
    <property type="evidence" value="ECO:0007669"/>
    <property type="project" value="UniProtKB-ARBA"/>
</dbReference>
<dbReference type="CDD" id="cd00037">
    <property type="entry name" value="CLECT"/>
    <property type="match status" value="1"/>
</dbReference>
<evidence type="ECO:0000256" key="1">
    <source>
        <dbReference type="ARBA" id="ARBA00004613"/>
    </source>
</evidence>
<comment type="subcellular location">
    <subcellularLocation>
        <location evidence="1">Secreted</location>
    </subcellularLocation>
</comment>
<dbReference type="PROSITE" id="PS50041">
    <property type="entry name" value="C_TYPE_LECTIN_2"/>
    <property type="match status" value="1"/>
</dbReference>
<dbReference type="AlphaFoldDB" id="A0A9C5ZDB7"/>
<feature type="region of interest" description="Disordered" evidence="11">
    <location>
        <begin position="95"/>
        <end position="115"/>
    </location>
</feature>
<keyword evidence="14" id="KW-1185">Reference proteome</keyword>
<name>A0A9C5ZDB7_9MUSC</name>
<evidence type="ECO:0000313" key="14">
    <source>
        <dbReference type="Proteomes" id="UP000092443"/>
    </source>
</evidence>
<dbReference type="Gene3D" id="2.40.10.10">
    <property type="entry name" value="Trypsin-like serine proteases"/>
    <property type="match status" value="1"/>
</dbReference>
<keyword evidence="4" id="KW-0732">Signal</keyword>
<evidence type="ECO:0000256" key="6">
    <source>
        <dbReference type="ARBA" id="ARBA00022825"/>
    </source>
</evidence>
<dbReference type="Pfam" id="PF00059">
    <property type="entry name" value="Lectin_C"/>
    <property type="match status" value="1"/>
</dbReference>
<protein>
    <submittedName>
        <fullName evidence="15">Serine protease snake-like</fullName>
    </submittedName>
</protein>
<keyword evidence="5 10" id="KW-0378">Hydrolase</keyword>
<evidence type="ECO:0000256" key="7">
    <source>
        <dbReference type="ARBA" id="ARBA00023145"/>
    </source>
</evidence>
<dbReference type="PRINTS" id="PR00722">
    <property type="entry name" value="CHYMOTRYPSIN"/>
</dbReference>
<dbReference type="InterPro" id="IPR018114">
    <property type="entry name" value="TRYPSIN_HIS"/>
</dbReference>
<keyword evidence="2" id="KW-0964">Secreted</keyword>
<dbReference type="SMART" id="SM00680">
    <property type="entry name" value="CLIP"/>
    <property type="match status" value="1"/>
</dbReference>
<evidence type="ECO:0000256" key="3">
    <source>
        <dbReference type="ARBA" id="ARBA00022670"/>
    </source>
</evidence>